<proteinExistence type="predicted"/>
<dbReference type="EMBL" id="CM047908">
    <property type="protein sequence ID" value="KAJ0083016.1"/>
    <property type="molecule type" value="Genomic_DNA"/>
</dbReference>
<evidence type="ECO:0000313" key="1">
    <source>
        <dbReference type="EMBL" id="KAJ0083016.1"/>
    </source>
</evidence>
<evidence type="ECO:0000313" key="2">
    <source>
        <dbReference type="Proteomes" id="UP001164250"/>
    </source>
</evidence>
<protein>
    <submittedName>
        <fullName evidence="1">Uncharacterized protein</fullName>
    </submittedName>
</protein>
<reference evidence="2" key="1">
    <citation type="journal article" date="2023" name="G3 (Bethesda)">
        <title>Genome assembly and association tests identify interacting loci associated with vigor, precocity, and sex in interspecific pistachio rootstocks.</title>
        <authorList>
            <person name="Palmer W."/>
            <person name="Jacygrad E."/>
            <person name="Sagayaradj S."/>
            <person name="Cavanaugh K."/>
            <person name="Han R."/>
            <person name="Bertier L."/>
            <person name="Beede B."/>
            <person name="Kafkas S."/>
            <person name="Golino D."/>
            <person name="Preece J."/>
            <person name="Michelmore R."/>
        </authorList>
    </citation>
    <scope>NUCLEOTIDE SEQUENCE [LARGE SCALE GENOMIC DNA]</scope>
</reference>
<dbReference type="Proteomes" id="UP001164250">
    <property type="component" value="Chromosome 12"/>
</dbReference>
<comment type="caution">
    <text evidence="1">The sequence shown here is derived from an EMBL/GenBank/DDBJ whole genome shotgun (WGS) entry which is preliminary data.</text>
</comment>
<organism evidence="1 2">
    <name type="scientific">Pistacia atlantica</name>
    <dbReference type="NCBI Taxonomy" id="434234"/>
    <lineage>
        <taxon>Eukaryota</taxon>
        <taxon>Viridiplantae</taxon>
        <taxon>Streptophyta</taxon>
        <taxon>Embryophyta</taxon>
        <taxon>Tracheophyta</taxon>
        <taxon>Spermatophyta</taxon>
        <taxon>Magnoliopsida</taxon>
        <taxon>eudicotyledons</taxon>
        <taxon>Gunneridae</taxon>
        <taxon>Pentapetalae</taxon>
        <taxon>rosids</taxon>
        <taxon>malvids</taxon>
        <taxon>Sapindales</taxon>
        <taxon>Anacardiaceae</taxon>
        <taxon>Pistacia</taxon>
    </lineage>
</organism>
<accession>A0ACC1A9B8</accession>
<gene>
    <name evidence="1" type="ORF">Patl1_12400</name>
</gene>
<sequence length="239" mass="25427">MAQVSVPNNLRCSPKPPVSTDLSLIEEGKASPSEASTITVTPVSPTNAHKIIAELVGTFVIMFVGCASWMIDQRYHITLVGVAVAWGLVLMVMIYTLGHVSGAHFNPAVTFAFAASAKFPWRQVPVYVASQLAGSTLAVLTLAMLFRDQINIADSRAINELSGVTVGATMLFDVLIAGSITGASMNPARSIGPALVSGQLHSLWLCILAPTLGTTTASSIYCLVWLPLPEKFDDRNIKE</sequence>
<keyword evidence="2" id="KW-1185">Reference proteome</keyword>
<name>A0ACC1A9B8_9ROSI</name>